<dbReference type="OrthoDB" id="6507036at2"/>
<gene>
    <name evidence="1" type="ORF">HMPREF0201_03611</name>
</gene>
<accession>S3JNX2</accession>
<dbReference type="Gene3D" id="6.10.200.10">
    <property type="entry name" value="Regulatory phage protein Cox"/>
    <property type="match status" value="1"/>
</dbReference>
<dbReference type="Proteomes" id="UP000014585">
    <property type="component" value="Unassembled WGS sequence"/>
</dbReference>
<dbReference type="RefSeq" id="WP_016537872.1">
    <property type="nucleotide sequence ID" value="NZ_KE161030.1"/>
</dbReference>
<dbReference type="Pfam" id="PF10743">
    <property type="entry name" value="Phage_Cox"/>
    <property type="match status" value="1"/>
</dbReference>
<evidence type="ECO:0008006" key="3">
    <source>
        <dbReference type="Google" id="ProtNLM"/>
    </source>
</evidence>
<dbReference type="InterPro" id="IPR019679">
    <property type="entry name" value="Phage_P2_Cox"/>
</dbReference>
<reference evidence="1 2" key="1">
    <citation type="submission" date="2013-04" db="EMBL/GenBank/DDBJ databases">
        <authorList>
            <person name="Weinstock G."/>
            <person name="Sodergren E."/>
            <person name="Lobos E.A."/>
            <person name="Fulton L."/>
            <person name="Fulton R."/>
            <person name="Courtney L."/>
            <person name="Fronick C."/>
            <person name="O'Laughlin M."/>
            <person name="Godfrey J."/>
            <person name="Wilson R.M."/>
            <person name="Miner T."/>
            <person name="Farmer C."/>
            <person name="Delehaunty K."/>
            <person name="Cordes M."/>
            <person name="Minx P."/>
            <person name="Tomlinson C."/>
            <person name="Chen J."/>
            <person name="Wollam A."/>
            <person name="Pepin K.H."/>
            <person name="Palsikar V.B."/>
            <person name="Zhang X."/>
            <person name="Suruliraj S."/>
            <person name="Perna N.T."/>
            <person name="Plunkett G."/>
            <person name="Warren W."/>
            <person name="Mitreva M."/>
            <person name="Mardis E.R."/>
            <person name="Wilson R.K."/>
        </authorList>
    </citation>
    <scope>NUCLEOTIDE SEQUENCE [LARGE SCALE GENOMIC DNA]</scope>
    <source>
        <strain evidence="1 2">DSM 4568</strain>
    </source>
</reference>
<organism evidence="1 2">
    <name type="scientific">Cedecea davisae DSM 4568</name>
    <dbReference type="NCBI Taxonomy" id="566551"/>
    <lineage>
        <taxon>Bacteria</taxon>
        <taxon>Pseudomonadati</taxon>
        <taxon>Pseudomonadota</taxon>
        <taxon>Gammaproteobacteria</taxon>
        <taxon>Enterobacterales</taxon>
        <taxon>Enterobacteriaceae</taxon>
        <taxon>Cedecea</taxon>
    </lineage>
</organism>
<evidence type="ECO:0000313" key="1">
    <source>
        <dbReference type="EMBL" id="EPF14944.1"/>
    </source>
</evidence>
<dbReference type="InterPro" id="IPR038147">
    <property type="entry name" value="Cox_sf"/>
</dbReference>
<sequence>MKELAENALSDLVTPELFAAYVGKTPAAIRKMATAGKLPVIRMKDPLNPSKKGGEIYIHRGEWDAYAAHLAQNAPPEWHDWKNRLFTTEKMKQQNAK</sequence>
<dbReference type="STRING" id="566551.HMPREF0201_03611"/>
<dbReference type="EMBL" id="ATDT01000032">
    <property type="protein sequence ID" value="EPF14944.1"/>
    <property type="molecule type" value="Genomic_DNA"/>
</dbReference>
<protein>
    <recommendedName>
        <fullName evidence="3">Regulatory phage protein cox</fullName>
    </recommendedName>
</protein>
<dbReference type="PATRIC" id="fig|566551.4.peg.3295"/>
<dbReference type="AlphaFoldDB" id="S3JNX2"/>
<name>S3JNX2_9ENTR</name>
<comment type="caution">
    <text evidence="1">The sequence shown here is derived from an EMBL/GenBank/DDBJ whole genome shotgun (WGS) entry which is preliminary data.</text>
</comment>
<dbReference type="HOGENOM" id="CLU_167663_0_0_6"/>
<evidence type="ECO:0000313" key="2">
    <source>
        <dbReference type="Proteomes" id="UP000014585"/>
    </source>
</evidence>
<proteinExistence type="predicted"/>